<feature type="domain" description="Nitroreductase" evidence="6">
    <location>
        <begin position="24"/>
        <end position="213"/>
    </location>
</feature>
<dbReference type="EMBL" id="SNZR01000018">
    <property type="protein sequence ID" value="TDR85149.1"/>
    <property type="molecule type" value="Genomic_DNA"/>
</dbReference>
<dbReference type="Gene3D" id="3.40.109.10">
    <property type="entry name" value="NADH Oxidase"/>
    <property type="match status" value="1"/>
</dbReference>
<dbReference type="Pfam" id="PF00881">
    <property type="entry name" value="Nitroreductase"/>
    <property type="match status" value="1"/>
</dbReference>
<evidence type="ECO:0000259" key="6">
    <source>
        <dbReference type="Pfam" id="PF00881"/>
    </source>
</evidence>
<dbReference type="RefSeq" id="WP_133774729.1">
    <property type="nucleotide sequence ID" value="NZ_SNZR01000018.1"/>
</dbReference>
<keyword evidence="8" id="KW-1185">Reference proteome</keyword>
<evidence type="ECO:0000256" key="1">
    <source>
        <dbReference type="ARBA" id="ARBA00001917"/>
    </source>
</evidence>
<comment type="caution">
    <text evidence="7">The sequence shown here is derived from an EMBL/GenBank/DDBJ whole genome shotgun (WGS) entry which is preliminary data.</text>
</comment>
<dbReference type="OrthoDB" id="9802510at2"/>
<dbReference type="Proteomes" id="UP000295122">
    <property type="component" value="Unassembled WGS sequence"/>
</dbReference>
<keyword evidence="5" id="KW-0560">Oxidoreductase</keyword>
<dbReference type="InterPro" id="IPR029479">
    <property type="entry name" value="Nitroreductase"/>
</dbReference>
<keyword evidence="4" id="KW-0288">FMN</keyword>
<dbReference type="InterPro" id="IPR000415">
    <property type="entry name" value="Nitroreductase-like"/>
</dbReference>
<dbReference type="GO" id="GO:0016491">
    <property type="term" value="F:oxidoreductase activity"/>
    <property type="evidence" value="ECO:0007669"/>
    <property type="project" value="UniProtKB-KW"/>
</dbReference>
<accession>A0A4V3DWK3</accession>
<proteinExistence type="inferred from homology"/>
<dbReference type="AlphaFoldDB" id="A0A4V3DWK3"/>
<evidence type="ECO:0000256" key="3">
    <source>
        <dbReference type="ARBA" id="ARBA00022630"/>
    </source>
</evidence>
<evidence type="ECO:0000256" key="5">
    <source>
        <dbReference type="ARBA" id="ARBA00023002"/>
    </source>
</evidence>
<name>A0A4V3DWK3_9HYPH</name>
<comment type="similarity">
    <text evidence="2">Belongs to the nitroreductase family.</text>
</comment>
<comment type="cofactor">
    <cofactor evidence="1">
        <name>FMN</name>
        <dbReference type="ChEBI" id="CHEBI:58210"/>
    </cofactor>
</comment>
<organism evidence="7 8">
    <name type="scientific">Enterovirga rhinocerotis</name>
    <dbReference type="NCBI Taxonomy" id="1339210"/>
    <lineage>
        <taxon>Bacteria</taxon>
        <taxon>Pseudomonadati</taxon>
        <taxon>Pseudomonadota</taxon>
        <taxon>Alphaproteobacteria</taxon>
        <taxon>Hyphomicrobiales</taxon>
        <taxon>Methylobacteriaceae</taxon>
        <taxon>Enterovirga</taxon>
    </lineage>
</organism>
<dbReference type="SUPFAM" id="SSF55469">
    <property type="entry name" value="FMN-dependent nitroreductase-like"/>
    <property type="match status" value="1"/>
</dbReference>
<sequence>MADRWRAERRDRSAVGAEAVDGAITTRRSIRGFLPDPVPMETVRHLLALASRAPSGSNVQPWKSHVVTGAALQRLKDDLFAVFDSGAPEQREYEYYPRNWRSPYLDRRRKVGWELYRLAGVARGDKEAGHRQRARNYVFFGAPVGLIFTIDRDLEQGSWLDYGMFLQSLMIAARGHGLDTCAQAAIASYPAIVTRHLAIPAEEMVICGMALGWADLGEPTNALESEREPVDGFTAFHDA</sequence>
<gene>
    <name evidence="7" type="ORF">EV668_4693</name>
</gene>
<evidence type="ECO:0000313" key="8">
    <source>
        <dbReference type="Proteomes" id="UP000295122"/>
    </source>
</evidence>
<evidence type="ECO:0000256" key="4">
    <source>
        <dbReference type="ARBA" id="ARBA00022643"/>
    </source>
</evidence>
<evidence type="ECO:0000313" key="7">
    <source>
        <dbReference type="EMBL" id="TDR85149.1"/>
    </source>
</evidence>
<keyword evidence="3" id="KW-0285">Flavoprotein</keyword>
<dbReference type="PANTHER" id="PTHR43673:SF2">
    <property type="entry name" value="NITROREDUCTASE"/>
    <property type="match status" value="1"/>
</dbReference>
<dbReference type="CDD" id="cd02136">
    <property type="entry name" value="PnbA_NfnB-like"/>
    <property type="match status" value="1"/>
</dbReference>
<evidence type="ECO:0000256" key="2">
    <source>
        <dbReference type="ARBA" id="ARBA00007118"/>
    </source>
</evidence>
<dbReference type="PANTHER" id="PTHR43673">
    <property type="entry name" value="NAD(P)H NITROREDUCTASE YDGI-RELATED"/>
    <property type="match status" value="1"/>
</dbReference>
<protein>
    <submittedName>
        <fullName evidence="7">Nitroreductase</fullName>
    </submittedName>
</protein>
<reference evidence="7 8" key="1">
    <citation type="submission" date="2019-03" db="EMBL/GenBank/DDBJ databases">
        <title>Genomic Encyclopedia of Type Strains, Phase IV (KMG-IV): sequencing the most valuable type-strain genomes for metagenomic binning, comparative biology and taxonomic classification.</title>
        <authorList>
            <person name="Goeker M."/>
        </authorList>
    </citation>
    <scope>NUCLEOTIDE SEQUENCE [LARGE SCALE GENOMIC DNA]</scope>
    <source>
        <strain evidence="7 8">DSM 25903</strain>
    </source>
</reference>